<dbReference type="PROSITE" id="PS50011">
    <property type="entry name" value="PROTEIN_KINASE_DOM"/>
    <property type="match status" value="1"/>
</dbReference>
<evidence type="ECO:0000256" key="3">
    <source>
        <dbReference type="ARBA" id="ARBA00022525"/>
    </source>
</evidence>
<reference evidence="6 7" key="1">
    <citation type="submission" date="2015-10" db="EMBL/GenBank/DDBJ databases">
        <title>Genome analyses suggest a sexual origin of heterokaryosis in a supposedly ancient asexual fungus.</title>
        <authorList>
            <person name="Ropars J."/>
            <person name="Sedzielewska K."/>
            <person name="Noel J."/>
            <person name="Charron P."/>
            <person name="Farinelli L."/>
            <person name="Marton T."/>
            <person name="Kruger M."/>
            <person name="Pelin A."/>
            <person name="Brachmann A."/>
            <person name="Corradi N."/>
        </authorList>
    </citation>
    <scope>NUCLEOTIDE SEQUENCE [LARGE SCALE GENOMIC DNA]</scope>
    <source>
        <strain evidence="6 7">A4</strain>
    </source>
</reference>
<dbReference type="InterPro" id="IPR000719">
    <property type="entry name" value="Prot_kinase_dom"/>
</dbReference>
<keyword evidence="3" id="KW-0964">Secreted</keyword>
<dbReference type="GO" id="GO:0004672">
    <property type="term" value="F:protein kinase activity"/>
    <property type="evidence" value="ECO:0007669"/>
    <property type="project" value="InterPro"/>
</dbReference>
<evidence type="ECO:0000256" key="4">
    <source>
        <dbReference type="SAM" id="MobiDB-lite"/>
    </source>
</evidence>
<feature type="compositionally biased region" description="Acidic residues" evidence="4">
    <location>
        <begin position="201"/>
        <end position="216"/>
    </location>
</feature>
<feature type="region of interest" description="Disordered" evidence="4">
    <location>
        <begin position="199"/>
        <end position="219"/>
    </location>
</feature>
<evidence type="ECO:0000256" key="2">
    <source>
        <dbReference type="ARBA" id="ARBA00004613"/>
    </source>
</evidence>
<dbReference type="Pfam" id="PF07714">
    <property type="entry name" value="PK_Tyr_Ser-Thr"/>
    <property type="match status" value="1"/>
</dbReference>
<dbReference type="PANTHER" id="PTHR33266:SF1">
    <property type="entry name" value="F-BOX DOMAIN-CONTAINING PROTEIN"/>
    <property type="match status" value="1"/>
</dbReference>
<evidence type="ECO:0000259" key="5">
    <source>
        <dbReference type="PROSITE" id="PS50011"/>
    </source>
</evidence>
<dbReference type="Gene3D" id="1.10.510.10">
    <property type="entry name" value="Transferase(Phosphotransferase) domain 1"/>
    <property type="match status" value="2"/>
</dbReference>
<sequence length="1022" mass="116181">MPVAVLGTPIILWCFDVRNNSKFKVFIGTGNDIDDLKEAIKEKKQNDFAGVDADRLKLWRVNTDQTISEEILNYELEDTAKTIGNTFLDVQGGNIRVVVRAPDTAQPVAGIGSLTAGIKGMQLQDKEIWVHYNEERDSFSRTILEKMKITDVIGLKRVIKARFDISENITIRSGSDNLEDSKLIAGLYNTEDNALEVTVEGNDDEGSPSDEEEEENVSNVELDQVEKAFRIEYQGTTLDIFYSRLKQFHSEWLKQTKPYAPYLTIIQSSGSGKSRLVGELRTKRIFVLYICKRNETSTGYPASTPCVQQIFEAIHNNKFGTLLSLAIKQIKAKNWNEEEFWSIQTKAEHKNECKDFWNNIFKSLEQIELSSDCSNKNFVTNLFPDREISVVCCIDEAHMLLAEHTVNETYFVHWRQQIRKISWNVNTMDALVSLAGNANKNYNPDRTAYLGIPLWGSLAKAGVSLINLIHLASQKIRNFSKNDKDYLANLACAACTLALEVSPRIAEVDGLIASHMATAIGASLDRTSILCTYPSDPILASGALKGIIEVGWENSLDTLLELFSRGVVEAGERGELANRVIFLKAYADAVNERFSEELLTYLQKVPLKLFLKSLLSNEMEGLDKFLKDMQIHDAEIGFNHWTSLLATNKDYVESGGNKFLSEKLVVEAYHRHTAFKMPLGFYDIDHIIPFKYSAGYGIISIQNKNVKKTTFNDTTDITSLADPQTAFGKKMSDYKVLGIYIDLGLDDATAEMKSKDTMELRSNTAQKGKKHIIYIRGVRSFKCCDDEIGKRLSKILFTRPWPLHTQWSVFDEKTDLKREDVIKSFLPLVFEQEESLLKLQFHNNIIKFYGIARFDPENQNSQSANYLLVMEYADSGTLKNYLKENFSNITWNDKYNFAYQLACAVSCLHNEGIVHRDLRIESASNTQSKFFGIIPYVDPKRFNGRRMNKDSAQIWSLNEKSDIYSVGVLLWEISSGKPPFYDEKEQYGIDLALEILQGLREEPIPNTPENYIKIYTGMYNFF</sequence>
<comment type="caution">
    <text evidence="6">The sequence shown here is derived from an EMBL/GenBank/DDBJ whole genome shotgun (WGS) entry which is preliminary data.</text>
</comment>
<dbReference type="InterPro" id="IPR001245">
    <property type="entry name" value="Ser-Thr/Tyr_kinase_cat_dom"/>
</dbReference>
<keyword evidence="7" id="KW-1185">Reference proteome</keyword>
<dbReference type="VEuPathDB" id="FungiDB:RhiirFUN_001805"/>
<accession>A0A2I1G6Y5</accession>
<dbReference type="VEuPathDB" id="FungiDB:FUN_005483"/>
<dbReference type="PANTHER" id="PTHR33266">
    <property type="entry name" value="CHROMOSOME 15, WHOLE GENOME SHOTGUN SEQUENCE"/>
    <property type="match status" value="1"/>
</dbReference>
<feature type="domain" description="Protein kinase" evidence="5">
    <location>
        <begin position="737"/>
        <end position="1022"/>
    </location>
</feature>
<organism evidence="6 7">
    <name type="scientific">Rhizophagus irregularis</name>
    <dbReference type="NCBI Taxonomy" id="588596"/>
    <lineage>
        <taxon>Eukaryota</taxon>
        <taxon>Fungi</taxon>
        <taxon>Fungi incertae sedis</taxon>
        <taxon>Mucoromycota</taxon>
        <taxon>Glomeromycotina</taxon>
        <taxon>Glomeromycetes</taxon>
        <taxon>Glomerales</taxon>
        <taxon>Glomeraceae</taxon>
        <taxon>Rhizophagus</taxon>
    </lineage>
</organism>
<dbReference type="EMBL" id="LLXI01000195">
    <property type="protein sequence ID" value="PKY42386.1"/>
    <property type="molecule type" value="Genomic_DNA"/>
</dbReference>
<dbReference type="InterPro" id="IPR011009">
    <property type="entry name" value="Kinase-like_dom_sf"/>
</dbReference>
<dbReference type="VEuPathDB" id="FungiDB:RhiirFUN_006720"/>
<dbReference type="SUPFAM" id="SSF56112">
    <property type="entry name" value="Protein kinase-like (PK-like)"/>
    <property type="match status" value="1"/>
</dbReference>
<proteinExistence type="predicted"/>
<dbReference type="InterPro" id="IPR045379">
    <property type="entry name" value="Crinkler_N"/>
</dbReference>
<dbReference type="VEuPathDB" id="FungiDB:RhiirFUN_005907"/>
<evidence type="ECO:0000313" key="6">
    <source>
        <dbReference type="EMBL" id="PKY42386.1"/>
    </source>
</evidence>
<protein>
    <recommendedName>
        <fullName evidence="5">Protein kinase domain-containing protein</fullName>
    </recommendedName>
</protein>
<dbReference type="VEuPathDB" id="FungiDB:RhiirA1_445018"/>
<name>A0A2I1G6Y5_9GLOM</name>
<evidence type="ECO:0000256" key="1">
    <source>
        <dbReference type="ARBA" id="ARBA00004340"/>
    </source>
</evidence>
<evidence type="ECO:0000313" key="7">
    <source>
        <dbReference type="Proteomes" id="UP000234323"/>
    </source>
</evidence>
<gene>
    <name evidence="6" type="ORF">RhiirA4_456180</name>
</gene>
<dbReference type="GO" id="GO:0005576">
    <property type="term" value="C:extracellular region"/>
    <property type="evidence" value="ECO:0007669"/>
    <property type="project" value="UniProtKB-SubCell"/>
</dbReference>
<comment type="subcellular location">
    <subcellularLocation>
        <location evidence="1">Host cell</location>
    </subcellularLocation>
    <subcellularLocation>
        <location evidence="2">Secreted</location>
    </subcellularLocation>
</comment>
<dbReference type="GO" id="GO:0043657">
    <property type="term" value="C:host cell"/>
    <property type="evidence" value="ECO:0007669"/>
    <property type="project" value="UniProtKB-SubCell"/>
</dbReference>
<dbReference type="Pfam" id="PF20147">
    <property type="entry name" value="Crinkler"/>
    <property type="match status" value="1"/>
</dbReference>
<dbReference type="Proteomes" id="UP000234323">
    <property type="component" value="Unassembled WGS sequence"/>
</dbReference>
<dbReference type="VEuPathDB" id="FungiDB:FUN_009697"/>
<dbReference type="AlphaFoldDB" id="A0A2I1G6Y5"/>
<dbReference type="GO" id="GO:0005524">
    <property type="term" value="F:ATP binding"/>
    <property type="evidence" value="ECO:0007669"/>
    <property type="project" value="InterPro"/>
</dbReference>